<feature type="compositionally biased region" description="Basic and acidic residues" evidence="1">
    <location>
        <begin position="86"/>
        <end position="98"/>
    </location>
</feature>
<evidence type="ECO:0000313" key="2">
    <source>
        <dbReference type="EMBL" id="KAG1793383.1"/>
    </source>
</evidence>
<gene>
    <name evidence="2" type="ORF">BJ212DRAFT_1592789</name>
</gene>
<dbReference type="RefSeq" id="XP_041184991.1">
    <property type="nucleotide sequence ID" value="XM_041342532.1"/>
</dbReference>
<dbReference type="AlphaFoldDB" id="A0A9P7DHX1"/>
<keyword evidence="3" id="KW-1185">Reference proteome</keyword>
<accession>A0A9P7DHX1</accession>
<dbReference type="OrthoDB" id="2602444at2759"/>
<feature type="region of interest" description="Disordered" evidence="1">
    <location>
        <begin position="77"/>
        <end position="109"/>
    </location>
</feature>
<organism evidence="2 3">
    <name type="scientific">Suillus subaureus</name>
    <dbReference type="NCBI Taxonomy" id="48587"/>
    <lineage>
        <taxon>Eukaryota</taxon>
        <taxon>Fungi</taxon>
        <taxon>Dikarya</taxon>
        <taxon>Basidiomycota</taxon>
        <taxon>Agaricomycotina</taxon>
        <taxon>Agaricomycetes</taxon>
        <taxon>Agaricomycetidae</taxon>
        <taxon>Boletales</taxon>
        <taxon>Suillineae</taxon>
        <taxon>Suillaceae</taxon>
        <taxon>Suillus</taxon>
    </lineage>
</organism>
<evidence type="ECO:0000313" key="3">
    <source>
        <dbReference type="Proteomes" id="UP000807769"/>
    </source>
</evidence>
<name>A0A9P7DHX1_9AGAM</name>
<protein>
    <submittedName>
        <fullName evidence="2">Uncharacterized protein</fullName>
    </submittedName>
</protein>
<comment type="caution">
    <text evidence="2">The sequence shown here is derived from an EMBL/GenBank/DDBJ whole genome shotgun (WGS) entry which is preliminary data.</text>
</comment>
<dbReference type="Proteomes" id="UP000807769">
    <property type="component" value="Unassembled WGS sequence"/>
</dbReference>
<evidence type="ECO:0000256" key="1">
    <source>
        <dbReference type="SAM" id="MobiDB-lite"/>
    </source>
</evidence>
<sequence>MVKYYGYLVADEWLYQRAVELGHPRPKTYDDSIDTIILASRDVRTETGVYTYTKFRQVKTLKGKIFWCIAFAASDPWDGLPTSAPPEERYKPLKEALQKKGPPRWFRAS</sequence>
<proteinExistence type="predicted"/>
<dbReference type="GeneID" id="64636548"/>
<dbReference type="EMBL" id="JABBWG010000449">
    <property type="protein sequence ID" value="KAG1793383.1"/>
    <property type="molecule type" value="Genomic_DNA"/>
</dbReference>
<reference evidence="2" key="1">
    <citation type="journal article" date="2020" name="New Phytol.">
        <title>Comparative genomics reveals dynamic genome evolution in host specialist ectomycorrhizal fungi.</title>
        <authorList>
            <person name="Lofgren L.A."/>
            <person name="Nguyen N.H."/>
            <person name="Vilgalys R."/>
            <person name="Ruytinx J."/>
            <person name="Liao H.L."/>
            <person name="Branco S."/>
            <person name="Kuo A."/>
            <person name="LaButti K."/>
            <person name="Lipzen A."/>
            <person name="Andreopoulos W."/>
            <person name="Pangilinan J."/>
            <person name="Riley R."/>
            <person name="Hundley H."/>
            <person name="Na H."/>
            <person name="Barry K."/>
            <person name="Grigoriev I.V."/>
            <person name="Stajich J.E."/>
            <person name="Kennedy P.G."/>
        </authorList>
    </citation>
    <scope>NUCLEOTIDE SEQUENCE</scope>
    <source>
        <strain evidence="2">MN1</strain>
    </source>
</reference>